<gene>
    <name evidence="1" type="ORF">RDB_LOCUS79915</name>
</gene>
<dbReference type="Proteomes" id="UP000663850">
    <property type="component" value="Unassembled WGS sequence"/>
</dbReference>
<organism evidence="1 2">
    <name type="scientific">Rhizoctonia solani</name>
    <dbReference type="NCBI Taxonomy" id="456999"/>
    <lineage>
        <taxon>Eukaryota</taxon>
        <taxon>Fungi</taxon>
        <taxon>Dikarya</taxon>
        <taxon>Basidiomycota</taxon>
        <taxon>Agaricomycotina</taxon>
        <taxon>Agaricomycetes</taxon>
        <taxon>Cantharellales</taxon>
        <taxon>Ceratobasidiaceae</taxon>
        <taxon>Rhizoctonia</taxon>
    </lineage>
</organism>
<name>A0A8H3H7P5_9AGAM</name>
<accession>A0A8H3H7P5</accession>
<evidence type="ECO:0000313" key="2">
    <source>
        <dbReference type="Proteomes" id="UP000663850"/>
    </source>
</evidence>
<sequence length="129" mass="15116">MPTTYWMYFLSEIQLIETYKQATGEDGFLDPNNPSDVTLATHSIYLYLMPCRLQIWYSLLDDEFGMAFFVGKPNVELNEAMSLSAARRFDMVFKCAPDLYTRDKNSNGERFVMERDGKKHILRLESFEE</sequence>
<evidence type="ECO:0000313" key="1">
    <source>
        <dbReference type="EMBL" id="CAE6486215.1"/>
    </source>
</evidence>
<proteinExistence type="predicted"/>
<protein>
    <submittedName>
        <fullName evidence="1">Uncharacterized protein</fullName>
    </submittedName>
</protein>
<reference evidence="1" key="1">
    <citation type="submission" date="2021-01" db="EMBL/GenBank/DDBJ databases">
        <authorList>
            <person name="Kaushik A."/>
        </authorList>
    </citation>
    <scope>NUCLEOTIDE SEQUENCE</scope>
    <source>
        <strain evidence="1">Type strain: AG8-Rh-89/</strain>
    </source>
</reference>
<dbReference type="AlphaFoldDB" id="A0A8H3H7P5"/>
<dbReference type="EMBL" id="CAJMWZ010004192">
    <property type="protein sequence ID" value="CAE6486215.1"/>
    <property type="molecule type" value="Genomic_DNA"/>
</dbReference>
<comment type="caution">
    <text evidence="1">The sequence shown here is derived from an EMBL/GenBank/DDBJ whole genome shotgun (WGS) entry which is preliminary data.</text>
</comment>